<reference evidence="16" key="2">
    <citation type="submission" date="2025-09" db="UniProtKB">
        <authorList>
            <consortium name="Ensembl"/>
        </authorList>
    </citation>
    <scope>IDENTIFICATION</scope>
</reference>
<keyword evidence="7 10" id="KW-0539">Nucleus</keyword>
<dbReference type="Pfam" id="PF08351">
    <property type="entry name" value="TmcA_N"/>
    <property type="match status" value="1"/>
</dbReference>
<evidence type="ECO:0000256" key="5">
    <source>
        <dbReference type="ARBA" id="ARBA00022741"/>
    </source>
</evidence>
<feature type="binding site" evidence="10">
    <location>
        <position position="469"/>
    </location>
    <ligand>
        <name>ATP</name>
        <dbReference type="ChEBI" id="CHEBI:30616"/>
    </ligand>
</feature>
<dbReference type="Pfam" id="PF05127">
    <property type="entry name" value="NAT10_TcmA_helicase"/>
    <property type="match status" value="1"/>
</dbReference>
<keyword evidence="6 10" id="KW-0067">ATP-binding</keyword>
<dbReference type="EC" id="2.3.1.-" evidence="10"/>
<dbReference type="FunFam" id="3.40.50.300:FF:002218">
    <property type="entry name" value="tRNA(Met) cytidine acetyltransferase TmcA"/>
    <property type="match status" value="1"/>
</dbReference>
<evidence type="ECO:0000256" key="10">
    <source>
        <dbReference type="HAMAP-Rule" id="MF_03211"/>
    </source>
</evidence>
<feature type="binding site" evidence="10">
    <location>
        <position position="754"/>
    </location>
    <ligand>
        <name>acetyl-CoA</name>
        <dbReference type="ChEBI" id="CHEBI:57288"/>
    </ligand>
</feature>
<dbReference type="InterPro" id="IPR007807">
    <property type="entry name" value="TcmA/NAT10_helicase"/>
</dbReference>
<evidence type="ECO:0000256" key="2">
    <source>
        <dbReference type="ARBA" id="ARBA00022552"/>
    </source>
</evidence>
<dbReference type="GO" id="GO:1904812">
    <property type="term" value="P:rRNA acetylation involved in maturation of SSU-rRNA"/>
    <property type="evidence" value="ECO:0007669"/>
    <property type="project" value="InterPro"/>
</dbReference>
<dbReference type="Gene3D" id="3.40.50.300">
    <property type="entry name" value="P-loop containing nucleotide triphosphate hydrolases"/>
    <property type="match status" value="1"/>
</dbReference>
<evidence type="ECO:0000256" key="7">
    <source>
        <dbReference type="ARBA" id="ARBA00023242"/>
    </source>
</evidence>
<evidence type="ECO:0000313" key="17">
    <source>
        <dbReference type="Proteomes" id="UP000694568"/>
    </source>
</evidence>
<dbReference type="PANTHER" id="PTHR10925">
    <property type="entry name" value="N-ACETYLTRANSFERASE 10"/>
    <property type="match status" value="1"/>
</dbReference>
<dbReference type="InterPro" id="IPR000182">
    <property type="entry name" value="GNAT_dom"/>
</dbReference>
<dbReference type="InterPro" id="IPR032672">
    <property type="entry name" value="TmcA/NAT10/Kre33"/>
</dbReference>
<feature type="binding site" evidence="10">
    <location>
        <begin position="628"/>
        <end position="630"/>
    </location>
    <ligand>
        <name>acetyl-CoA</name>
        <dbReference type="ChEBI" id="CHEBI:57288"/>
    </ligand>
</feature>
<dbReference type="FunFam" id="3.40.50.11040:FF:000006">
    <property type="entry name" value="RNA cytidine acetyltransferase"/>
    <property type="match status" value="1"/>
</dbReference>
<dbReference type="PANTHER" id="PTHR10925:SF5">
    <property type="entry name" value="RNA CYTIDINE ACETYLTRANSFERASE"/>
    <property type="match status" value="1"/>
</dbReference>
<evidence type="ECO:0000259" key="15">
    <source>
        <dbReference type="Pfam" id="PF13725"/>
    </source>
</evidence>
<dbReference type="Gene3D" id="3.40.630.30">
    <property type="match status" value="2"/>
</dbReference>
<keyword evidence="17" id="KW-1185">Reference proteome</keyword>
<dbReference type="HAMAP" id="MF_03211">
    <property type="entry name" value="RNA_acetyltr_Nat10"/>
    <property type="match status" value="1"/>
</dbReference>
<feature type="domain" description="N-acetyltransferase" evidence="14">
    <location>
        <begin position="657"/>
        <end position="782"/>
    </location>
</feature>
<comment type="caution">
    <text evidence="10">Lacks conserved residue(s) required for the propagation of feature annotation.</text>
</comment>
<feature type="domain" description="TcmA/NAT10 helicase" evidence="12">
    <location>
        <begin position="281"/>
        <end position="487"/>
    </location>
</feature>
<evidence type="ECO:0000256" key="8">
    <source>
        <dbReference type="ARBA" id="ARBA00023315"/>
    </source>
</evidence>
<comment type="subcellular location">
    <subcellularLocation>
        <location evidence="1 10">Nucleus</location>
        <location evidence="1 10">Nucleolus</location>
    </subcellularLocation>
</comment>
<organism evidence="16 17">
    <name type="scientific">Sander lucioperca</name>
    <name type="common">Pike-perch</name>
    <name type="synonym">Perca lucioperca</name>
    <dbReference type="NCBI Taxonomy" id="283035"/>
    <lineage>
        <taxon>Eukaryota</taxon>
        <taxon>Metazoa</taxon>
        <taxon>Chordata</taxon>
        <taxon>Craniata</taxon>
        <taxon>Vertebrata</taxon>
        <taxon>Euteleostomi</taxon>
        <taxon>Actinopterygii</taxon>
        <taxon>Neopterygii</taxon>
        <taxon>Teleostei</taxon>
        <taxon>Neoteleostei</taxon>
        <taxon>Acanthomorphata</taxon>
        <taxon>Eupercaria</taxon>
        <taxon>Perciformes</taxon>
        <taxon>Percoidei</taxon>
        <taxon>Percidae</taxon>
        <taxon>Luciopercinae</taxon>
        <taxon>Sander</taxon>
    </lineage>
</organism>
<dbReference type="Pfam" id="PF13725">
    <property type="entry name" value="tRNA_bind_2"/>
    <property type="match status" value="1"/>
</dbReference>
<dbReference type="AlphaFoldDB" id="A0A8C9X172"/>
<dbReference type="InterPro" id="IPR013562">
    <property type="entry name" value="TmcA/NAT10_N"/>
</dbReference>
<proteinExistence type="inferred from homology"/>
<name>A0A8C9X172_SANLU</name>
<keyword evidence="2 10" id="KW-0698">rRNA processing</keyword>
<dbReference type="Proteomes" id="UP000694568">
    <property type="component" value="Unplaced"/>
</dbReference>
<evidence type="ECO:0000256" key="3">
    <source>
        <dbReference type="ARBA" id="ARBA00022679"/>
    </source>
</evidence>
<comment type="subunit">
    <text evidence="10">Interacts with THUMPD1.</text>
</comment>
<evidence type="ECO:0000256" key="11">
    <source>
        <dbReference type="SAM" id="MobiDB-lite"/>
    </source>
</evidence>
<dbReference type="GO" id="GO:0005524">
    <property type="term" value="F:ATP binding"/>
    <property type="evidence" value="ECO:0007669"/>
    <property type="project" value="UniProtKB-UniRule"/>
</dbReference>
<evidence type="ECO:0000256" key="1">
    <source>
        <dbReference type="ARBA" id="ARBA00004604"/>
    </source>
</evidence>
<keyword evidence="5 10" id="KW-0547">Nucleotide-binding</keyword>
<comment type="function">
    <text evidence="10">RNA cytidine acetyltransferase with specificity toward both 18S rRNA and tRNAs. Catalyzes the formation of N(4)-acetylcytidine (ac4C) in 18S rRNA. Required for early nucleolar cleavages of precursor rRNA at sites A0, A1 and A2 during 18S rRNA synthesis. Catalyzes the formation of ac4C in serine and leucine tRNAs. Requires the tRNA-binding adapter protein THUMPD1 for full tRNA acetyltransferase activity but not for 18S rRNA acetylation.</text>
</comment>
<comment type="catalytic activity">
    <reaction evidence="10">
        <text>a cytidine in 18S rRNA + acetyl-CoA + ATP + H2O = an N(4)-acetylcytidine in 18S rRNA + ADP + phosphate + CoA + H(+)</text>
        <dbReference type="Rhea" id="RHEA:51424"/>
        <dbReference type="Rhea" id="RHEA-COMP:13575"/>
        <dbReference type="Rhea" id="RHEA-COMP:13576"/>
        <dbReference type="ChEBI" id="CHEBI:15377"/>
        <dbReference type="ChEBI" id="CHEBI:15378"/>
        <dbReference type="ChEBI" id="CHEBI:30616"/>
        <dbReference type="ChEBI" id="CHEBI:43474"/>
        <dbReference type="ChEBI" id="CHEBI:57287"/>
        <dbReference type="ChEBI" id="CHEBI:57288"/>
        <dbReference type="ChEBI" id="CHEBI:74900"/>
        <dbReference type="ChEBI" id="CHEBI:82748"/>
        <dbReference type="ChEBI" id="CHEBI:456216"/>
    </reaction>
</comment>
<dbReference type="InterPro" id="IPR027992">
    <property type="entry name" value="tRNA_bind_dom"/>
</dbReference>
<evidence type="ECO:0000259" key="12">
    <source>
        <dbReference type="Pfam" id="PF05127"/>
    </source>
</evidence>
<comment type="catalytic activity">
    <reaction evidence="10">
        <text>a cytidine in tRNA + acetyl-CoA + ATP + H2O = an N(4)-acetylcytidine in tRNA + ADP + phosphate + CoA + H(+)</text>
        <dbReference type="Rhea" id="RHEA:53876"/>
        <dbReference type="Rhea" id="RHEA-COMP:13670"/>
        <dbReference type="Rhea" id="RHEA-COMP:13671"/>
        <dbReference type="ChEBI" id="CHEBI:15377"/>
        <dbReference type="ChEBI" id="CHEBI:15378"/>
        <dbReference type="ChEBI" id="CHEBI:30616"/>
        <dbReference type="ChEBI" id="CHEBI:43474"/>
        <dbReference type="ChEBI" id="CHEBI:57287"/>
        <dbReference type="ChEBI" id="CHEBI:57288"/>
        <dbReference type="ChEBI" id="CHEBI:74900"/>
        <dbReference type="ChEBI" id="CHEBI:82748"/>
        <dbReference type="ChEBI" id="CHEBI:456216"/>
    </reaction>
</comment>
<accession>A0A8C9X172</accession>
<reference evidence="16" key="1">
    <citation type="submission" date="2025-08" db="UniProtKB">
        <authorList>
            <consortium name="Ensembl"/>
        </authorList>
    </citation>
    <scope>IDENTIFICATION</scope>
</reference>
<evidence type="ECO:0000259" key="14">
    <source>
        <dbReference type="Pfam" id="PF13718"/>
    </source>
</evidence>
<evidence type="ECO:0000256" key="9">
    <source>
        <dbReference type="ARBA" id="ARBA00068357"/>
    </source>
</evidence>
<keyword evidence="3 10" id="KW-0808">Transferase</keyword>
<dbReference type="GO" id="GO:0005730">
    <property type="term" value="C:nucleolus"/>
    <property type="evidence" value="ECO:0007669"/>
    <property type="project" value="UniProtKB-SubCell"/>
</dbReference>
<sequence>MATVRKKVDNRIRVQIENGVALQHRSIFVVVGDRGRDQVVILHHMLSKAAVRARPSVLWCYKKDLGFSSNRKKRMRQLQKKIKTGTLNLNQDDPFELFIAATNIRYCYYNETHKILGNTYGMCVLQDFEALTPNLLARTVETVEGGGIVVILLRTMNSLKQLYTMTMVNSVCLTWDRCGLFSSRTFILSLASCKNCVVIDDQLNILPISSHMANITPVPPKTQEDGLSPREQELKDLKESLQDTQPVGVLVDSCRTMDQAKGVLKFIEAISEKTLRSTVTLTAARGRGKSAALGLAVAGAVAFGYSNIFVTSPSPDNLHTMFEFIFKGFDALQYQEHLDYEIIQSLNPEFNKAVVRVNIFKEHRQTIQYIHPGDALKLGQAELLVIDEAAAIPLPLVKKLLGPYLVFMASTINGYEGTGRSLSLKLIQQLRQQSADSQQSMSAENRSTNTERLAAARSLQEVSLHESIRYAPGDAVEKWLNDLLCLDCLNIPRLISGCPLPQTCDLYYVNRDTLFCYHKASEAFLQRLMALYVASHYKNSPNDLQMLSDAPAHHLFCLLPPVPPTQNSLPEVLAVVQVCLEGEISRQSILNSLSRGKKASGDLIPWTVSEQFQDPEFGGLSGGRVVRIAVNPDYQGVRACQGLSVFVQCLINLDVLCVTGFPSNHQMGYGSRALQLLQMYYEGKFPTMDESTHSNHNEITSVSSEAVSLLEEVITPRKELPPLLLKLSERRAERLDYLGVSYGLTTQLLKFWRKAGYTPVYLRQTPNDLTGEHSCVMLKELNTDEAPEQSQWLSAFWKGELPQLFLHYLWRSALSSSELASHFSPYDLKRLELYSRSMVDYHLIMDLIPTVARMFFLKQLGDVSLSAAQCALLLGIGLQHKSVEQLEKEIELPSSQLMGLFNRLIRKFVQVFTSIQEKAIEAQMAITKDVSMEPTVISLNDDLNEAAKEFEERHKQDVEKVKEMDMEEYKIRGDDEEWDQVLKKAGNTAIVSIKSDKKRKLDGGNAKEMQHSKFKKSKDKHGKFGKKA</sequence>
<feature type="region of interest" description="Disordered" evidence="11">
    <location>
        <begin position="996"/>
        <end position="1028"/>
    </location>
</feature>
<dbReference type="InterPro" id="IPR027417">
    <property type="entry name" value="P-loop_NTPase"/>
</dbReference>
<feature type="domain" description="N-acetyltransferase" evidence="14">
    <location>
        <begin position="527"/>
        <end position="636"/>
    </location>
</feature>
<feature type="domain" description="Possible tRNA binding" evidence="15">
    <location>
        <begin position="812"/>
        <end position="981"/>
    </location>
</feature>
<dbReference type="Pfam" id="PF13718">
    <property type="entry name" value="GNAT_acetyltr_2"/>
    <property type="match status" value="2"/>
</dbReference>
<dbReference type="GO" id="GO:0030686">
    <property type="term" value="C:90S preribosome"/>
    <property type="evidence" value="ECO:0007669"/>
    <property type="project" value="TreeGrafter"/>
</dbReference>
<feature type="domain" description="TmcA/NAT10 N-terminal" evidence="13">
    <location>
        <begin position="11"/>
        <end position="162"/>
    </location>
</feature>
<keyword evidence="4 10" id="KW-0819">tRNA processing</keyword>
<evidence type="ECO:0000256" key="6">
    <source>
        <dbReference type="ARBA" id="ARBA00022840"/>
    </source>
</evidence>
<dbReference type="Ensembl" id="ENSSLUT00000003471.1">
    <property type="protein sequence ID" value="ENSSLUP00000003363.1"/>
    <property type="gene ID" value="ENSSLUG00000001385.1"/>
</dbReference>
<dbReference type="GO" id="GO:1990883">
    <property type="term" value="F:18S rRNA cytidine N-acetyltransferase activity"/>
    <property type="evidence" value="ECO:0007669"/>
    <property type="project" value="TreeGrafter"/>
</dbReference>
<protein>
    <recommendedName>
        <fullName evidence="9 10">RNA cytidine acetyltransferase</fullName>
        <ecNumber evidence="10">2.3.1.-</ecNumber>
    </recommendedName>
    <alternativeName>
        <fullName evidence="10">18S rRNA cytosine acetyltransferase</fullName>
    </alternativeName>
</protein>
<evidence type="ECO:0000259" key="13">
    <source>
        <dbReference type="Pfam" id="PF08351"/>
    </source>
</evidence>
<evidence type="ECO:0000313" key="16">
    <source>
        <dbReference type="Ensembl" id="ENSSLUP00000003363.1"/>
    </source>
</evidence>
<feature type="binding site" evidence="10">
    <location>
        <begin position="286"/>
        <end position="295"/>
    </location>
    <ligand>
        <name>ATP</name>
        <dbReference type="ChEBI" id="CHEBI:30616"/>
    </ligand>
</feature>
<dbReference type="GO" id="GO:0051391">
    <property type="term" value="P:tRNA acetylation"/>
    <property type="evidence" value="ECO:0007669"/>
    <property type="project" value="UniProtKB-UniRule"/>
</dbReference>
<dbReference type="InterPro" id="IPR033688">
    <property type="entry name" value="NAT10"/>
</dbReference>
<evidence type="ECO:0000256" key="4">
    <source>
        <dbReference type="ARBA" id="ARBA00022694"/>
    </source>
</evidence>
<keyword evidence="8 10" id="KW-0012">Acyltransferase</keyword>
<dbReference type="GeneTree" id="ENSGT00390000009140"/>
<dbReference type="Gene3D" id="3.40.50.11040">
    <property type="match status" value="1"/>
</dbReference>
<gene>
    <name evidence="16" type="primary">nat10</name>
    <name evidence="10" type="synonym">NAT10</name>
</gene>
<dbReference type="GO" id="GO:0000049">
    <property type="term" value="F:tRNA binding"/>
    <property type="evidence" value="ECO:0007669"/>
    <property type="project" value="TreeGrafter"/>
</dbReference>
<feature type="compositionally biased region" description="Basic residues" evidence="11">
    <location>
        <begin position="1012"/>
        <end position="1028"/>
    </location>
</feature>
<comment type="similarity">
    <text evidence="10">Belongs to the RNA cytidine acetyltransferase family. NAT10 subfamily.</text>
</comment>